<accession>A0AAI8YXY4</accession>
<comment type="caution">
    <text evidence="5">The sequence shown here is derived from an EMBL/GenBank/DDBJ whole genome shotgun (WGS) entry which is preliminary data.</text>
</comment>
<dbReference type="Pfam" id="PF13041">
    <property type="entry name" value="PPR_2"/>
    <property type="match status" value="1"/>
</dbReference>
<dbReference type="Pfam" id="PF13812">
    <property type="entry name" value="PPR_3"/>
    <property type="match status" value="1"/>
</dbReference>
<dbReference type="InterPro" id="IPR002885">
    <property type="entry name" value="PPR_rpt"/>
</dbReference>
<feature type="domain" description="Tetratricopeptide repeat" evidence="4">
    <location>
        <begin position="520"/>
        <end position="618"/>
    </location>
</feature>
<evidence type="ECO:0000256" key="3">
    <source>
        <dbReference type="SAM" id="MobiDB-lite"/>
    </source>
</evidence>
<feature type="repeat" description="PPR" evidence="2">
    <location>
        <begin position="1027"/>
        <end position="1057"/>
    </location>
</feature>
<reference evidence="5" key="1">
    <citation type="submission" date="2023-11" db="EMBL/GenBank/DDBJ databases">
        <authorList>
            <person name="Alioto T."/>
            <person name="Alioto T."/>
            <person name="Gomez Garrido J."/>
        </authorList>
    </citation>
    <scope>NUCLEOTIDE SEQUENCE</scope>
</reference>
<feature type="repeat" description="PPR" evidence="2">
    <location>
        <begin position="992"/>
        <end position="1026"/>
    </location>
</feature>
<evidence type="ECO:0000259" key="4">
    <source>
        <dbReference type="Pfam" id="PF24603"/>
    </source>
</evidence>
<feature type="compositionally biased region" description="Low complexity" evidence="3">
    <location>
        <begin position="226"/>
        <end position="249"/>
    </location>
</feature>
<dbReference type="InterPro" id="IPR057585">
    <property type="entry name" value="TPR_dom_fungi"/>
</dbReference>
<dbReference type="Pfam" id="PF24603">
    <property type="entry name" value="TPR_30"/>
    <property type="match status" value="1"/>
</dbReference>
<gene>
    <name evidence="5" type="ORF">LECACI_7A004005</name>
</gene>
<feature type="region of interest" description="Disordered" evidence="3">
    <location>
        <begin position="195"/>
        <end position="253"/>
    </location>
</feature>
<keyword evidence="6" id="KW-1185">Reference proteome</keyword>
<dbReference type="InterPro" id="IPR011990">
    <property type="entry name" value="TPR-like_helical_dom_sf"/>
</dbReference>
<protein>
    <submittedName>
        <fullName evidence="5">Pentatricopeptide repeat-containing 5, mitochondrial</fullName>
    </submittedName>
</protein>
<name>A0AAI8YXY4_9PEZI</name>
<dbReference type="NCBIfam" id="TIGR00756">
    <property type="entry name" value="PPR"/>
    <property type="match status" value="2"/>
</dbReference>
<evidence type="ECO:0000313" key="6">
    <source>
        <dbReference type="Proteomes" id="UP001296104"/>
    </source>
</evidence>
<evidence type="ECO:0000313" key="5">
    <source>
        <dbReference type="EMBL" id="CAK3993104.1"/>
    </source>
</evidence>
<dbReference type="PANTHER" id="PTHR46128">
    <property type="entry name" value="MITOCHONDRIAL GROUP I INTRON SPLICING FACTOR CCM1"/>
    <property type="match status" value="1"/>
</dbReference>
<dbReference type="Pfam" id="PF01535">
    <property type="entry name" value="PPR"/>
    <property type="match status" value="1"/>
</dbReference>
<evidence type="ECO:0000256" key="2">
    <source>
        <dbReference type="PROSITE-ProRule" id="PRU00708"/>
    </source>
</evidence>
<proteinExistence type="inferred from homology"/>
<organism evidence="5 6">
    <name type="scientific">Lecanosticta acicola</name>
    <dbReference type="NCBI Taxonomy" id="111012"/>
    <lineage>
        <taxon>Eukaryota</taxon>
        <taxon>Fungi</taxon>
        <taxon>Dikarya</taxon>
        <taxon>Ascomycota</taxon>
        <taxon>Pezizomycotina</taxon>
        <taxon>Dothideomycetes</taxon>
        <taxon>Dothideomycetidae</taxon>
        <taxon>Mycosphaerellales</taxon>
        <taxon>Mycosphaerellaceae</taxon>
        <taxon>Lecanosticta</taxon>
    </lineage>
</organism>
<dbReference type="InterPro" id="IPR050872">
    <property type="entry name" value="PPR_P_subfamily"/>
</dbReference>
<dbReference type="FunFam" id="1.25.40.10:FF:000266">
    <property type="entry name" value="Pentatricopeptide repeat domain-containing protein"/>
    <property type="match status" value="1"/>
</dbReference>
<dbReference type="EMBL" id="CAVMBE010000020">
    <property type="protein sequence ID" value="CAK3993104.1"/>
    <property type="molecule type" value="Genomic_DNA"/>
</dbReference>
<comment type="similarity">
    <text evidence="1">Belongs to the PPR family. P subfamily.</text>
</comment>
<dbReference type="PROSITE" id="PS51375">
    <property type="entry name" value="PPR"/>
    <property type="match status" value="2"/>
</dbReference>
<sequence>MPYVKPTVHLSRIAGTALKSFTHGTAQTVVAASQSSYAAQNTSALPLADTLIGRFRKNEQSRLQNVYNHIEATRLASRATTPRPETSHQDSGLDKYFDAWQKHQRNGANEWHQFQFARRLEWQPPSVIPGQIQDIAEVEDVEEQKDTQLAAPSLKRSYTTSALDNFSKAFIDDEAAEAIALEQVNNAIAEEISRAKEDSEDGLPMRAASSAASRVEEVESFESEPRSSSPATIFTPTESFSSPESVESEAYTETLTSLAERQQYDSIPAVFKEMLRAGVQKPSQAAYRALLRSAIELTPGKHLKAPKALEVYSDMLRRRVTPDAATYGILIELLSSRASESVAMRKALEERLTRYGGLEQPGKFMFRSSQSEHSMLVEDSSLSIALKMFERAAENGSGALSSEACACLVIASAEQGRVEDMNRVYDYMESQSLEPLSSIYAPMIAAFGVNGDLRKAVEIYDEYKDLAVANNEGKNAIARVDNKIYAALIRAYGSADRLKGGLKFLASIQAGIPSPKELEQLREVVALDALLPLALQDTTYRNAFDLANSLTGHAFNASLSTIATNAADKNLPDISMQAFDLLAQHTRDVAEPSMAMLAMHIRNANVEAAEPFWRVLESAPASLSFVEPTTMRAVALVGIGQAERGLRQSRRMFSRIRETQPESRQAEAIEHIDEAVELLGNFMLKGQPALLPDGSLELLRMMAENGGLIVSIAEHVMARVSSEHITRLNQADLEFLLRVQGGMILDELSADIASPARFGCLLENIVSRSIMPSAETETIIEKTLINIDRGDLSRLWNNYRYPMPPATLQPTSFSPVVPFQAPASFEDTYDPYASRTDVKGSNAITELLERPHGRRLNDAMSKFRNMRRIGRVPRMFTYGKLVEASIKEHNLNQAFDILELAKQDVPFDARYRVVRFGWQQILDHMVAGCLNIGRRDLAARYHQDMIDMGFAPSANTFGLYITTLKENTKTFDEASEAVKIFLRAKGEGVEPSSFLYNALIGKLGKARRIDDCLFYFAEMRNLGIRPTSVTYGTIVNALCRVSDEKFAEEIFEEMEACANYKPRPAPYHSLMQYFLTTKRDRTKVLSYYQRMRSKRIEPTVHTYKLLIDAHATLEPVNMPAAEAVVEEMQTAGIQPEAVHYASLIHAKGCVQHEMEAAQALFDKVIAQGKVKPQPCMYQAVLESLNANRRSAECEPLLTDMASRGVDFTPYIANALIHGWALEKNIEKAKDAFARVPMSRREPSTYEAMVRAYLATEDRDAAKAVVREALSRGYPSAVAGKIAEVVR</sequence>
<dbReference type="PANTHER" id="PTHR46128:SF329">
    <property type="entry name" value="MITOCHONDRIAL GROUP I INTRON SPLICING FACTOR DMR1"/>
    <property type="match status" value="1"/>
</dbReference>
<dbReference type="Proteomes" id="UP001296104">
    <property type="component" value="Unassembled WGS sequence"/>
</dbReference>
<dbReference type="Gene3D" id="1.25.40.10">
    <property type="entry name" value="Tetratricopeptide repeat domain"/>
    <property type="match status" value="5"/>
</dbReference>
<evidence type="ECO:0000256" key="1">
    <source>
        <dbReference type="ARBA" id="ARBA00007626"/>
    </source>
</evidence>